<feature type="domain" description="CBS" evidence="3">
    <location>
        <begin position="9"/>
        <end position="71"/>
    </location>
</feature>
<accession>A0AA37Q8S6</accession>
<evidence type="ECO:0000313" key="5">
    <source>
        <dbReference type="Proteomes" id="UP001161325"/>
    </source>
</evidence>
<dbReference type="SMART" id="SM00116">
    <property type="entry name" value="CBS"/>
    <property type="match status" value="2"/>
</dbReference>
<dbReference type="InterPro" id="IPR046342">
    <property type="entry name" value="CBS_dom_sf"/>
</dbReference>
<protein>
    <submittedName>
        <fullName evidence="4">Inosine-5-monophosphate dehydrogenase</fullName>
    </submittedName>
</protein>
<gene>
    <name evidence="4" type="ORF">rosag_23300</name>
</gene>
<sequence>MACVRDLLARKGGALVTVTGTTTVLDASTLMVERGIGGVVVLDDEGRLAGIFTERDVLRRVVAVRLDPAQTLVRDVMTAPVLTVLPETALEECQATMTERRIRHLPVLGPTGLAGLVSSGDVLAYTVAERQDTIQQLESYVYSVR</sequence>
<dbReference type="Pfam" id="PF00571">
    <property type="entry name" value="CBS"/>
    <property type="match status" value="2"/>
</dbReference>
<evidence type="ECO:0000256" key="2">
    <source>
        <dbReference type="PROSITE-ProRule" id="PRU00703"/>
    </source>
</evidence>
<dbReference type="PANTHER" id="PTHR43080">
    <property type="entry name" value="CBS DOMAIN-CONTAINING PROTEIN CBSX3, MITOCHONDRIAL"/>
    <property type="match status" value="1"/>
</dbReference>
<dbReference type="EMBL" id="BRXS01000003">
    <property type="protein sequence ID" value="GLC25817.1"/>
    <property type="molecule type" value="Genomic_DNA"/>
</dbReference>
<dbReference type="Proteomes" id="UP001161325">
    <property type="component" value="Unassembled WGS sequence"/>
</dbReference>
<dbReference type="AlphaFoldDB" id="A0AA37Q8S6"/>
<comment type="caution">
    <text evidence="4">The sequence shown here is derived from an EMBL/GenBank/DDBJ whole genome shotgun (WGS) entry which is preliminary data.</text>
</comment>
<name>A0AA37Q8S6_9BACT</name>
<dbReference type="RefSeq" id="WP_284350277.1">
    <property type="nucleotide sequence ID" value="NZ_BRXS01000003.1"/>
</dbReference>
<dbReference type="CDD" id="cd04623">
    <property type="entry name" value="CBS_pair_bac_euk"/>
    <property type="match status" value="1"/>
</dbReference>
<dbReference type="InterPro" id="IPR051257">
    <property type="entry name" value="Diverse_CBS-Domain"/>
</dbReference>
<reference evidence="4" key="1">
    <citation type="submission" date="2022-08" db="EMBL/GenBank/DDBJ databases">
        <title>Draft genome sequencing of Roseisolibacter agri AW1220.</title>
        <authorList>
            <person name="Tobiishi Y."/>
            <person name="Tonouchi A."/>
        </authorList>
    </citation>
    <scope>NUCLEOTIDE SEQUENCE</scope>
    <source>
        <strain evidence="4">AW1220</strain>
    </source>
</reference>
<dbReference type="Gene3D" id="3.10.580.10">
    <property type="entry name" value="CBS-domain"/>
    <property type="match status" value="1"/>
</dbReference>
<organism evidence="4 5">
    <name type="scientific">Roseisolibacter agri</name>
    <dbReference type="NCBI Taxonomy" id="2014610"/>
    <lineage>
        <taxon>Bacteria</taxon>
        <taxon>Pseudomonadati</taxon>
        <taxon>Gemmatimonadota</taxon>
        <taxon>Gemmatimonadia</taxon>
        <taxon>Gemmatimonadales</taxon>
        <taxon>Gemmatimonadaceae</taxon>
        <taxon>Roseisolibacter</taxon>
    </lineage>
</organism>
<evidence type="ECO:0000256" key="1">
    <source>
        <dbReference type="ARBA" id="ARBA00023122"/>
    </source>
</evidence>
<keyword evidence="5" id="KW-1185">Reference proteome</keyword>
<keyword evidence="1 2" id="KW-0129">CBS domain</keyword>
<proteinExistence type="predicted"/>
<dbReference type="PANTHER" id="PTHR43080:SF2">
    <property type="entry name" value="CBS DOMAIN-CONTAINING PROTEIN"/>
    <property type="match status" value="1"/>
</dbReference>
<dbReference type="SUPFAM" id="SSF54631">
    <property type="entry name" value="CBS-domain pair"/>
    <property type="match status" value="1"/>
</dbReference>
<evidence type="ECO:0000259" key="3">
    <source>
        <dbReference type="PROSITE" id="PS51371"/>
    </source>
</evidence>
<dbReference type="InterPro" id="IPR044725">
    <property type="entry name" value="CBSX3_CBS_dom"/>
</dbReference>
<dbReference type="InterPro" id="IPR000644">
    <property type="entry name" value="CBS_dom"/>
</dbReference>
<dbReference type="PROSITE" id="PS51371">
    <property type="entry name" value="CBS"/>
    <property type="match status" value="2"/>
</dbReference>
<feature type="domain" description="CBS" evidence="3">
    <location>
        <begin position="77"/>
        <end position="133"/>
    </location>
</feature>
<evidence type="ECO:0000313" key="4">
    <source>
        <dbReference type="EMBL" id="GLC25817.1"/>
    </source>
</evidence>